<dbReference type="InterPro" id="IPR040285">
    <property type="entry name" value="ProX/PRXD1"/>
</dbReference>
<feature type="domain" description="YbaK/aminoacyl-tRNA synthetase-associated" evidence="1">
    <location>
        <begin position="22"/>
        <end position="142"/>
    </location>
</feature>
<gene>
    <name evidence="2" type="ORF">N4G62_07145</name>
</gene>
<dbReference type="RefSeq" id="WP_219019327.1">
    <property type="nucleotide sequence ID" value="NZ_CP079203.1"/>
</dbReference>
<evidence type="ECO:0000313" key="2">
    <source>
        <dbReference type="EMBL" id="MDZ7281801.1"/>
    </source>
</evidence>
<accession>A0ABU5LQ07</accession>
<dbReference type="Proteomes" id="UP001292182">
    <property type="component" value="Unassembled WGS sequence"/>
</dbReference>
<dbReference type="PANTHER" id="PTHR31423:SF3">
    <property type="entry name" value="PROLYL-TRNA SYNTHETASE ASSOCIATED DOMAIN-CONTAINING PROTEIN 1-RELATED"/>
    <property type="match status" value="1"/>
</dbReference>
<dbReference type="Pfam" id="PF04073">
    <property type="entry name" value="tRNA_edit"/>
    <property type="match status" value="1"/>
</dbReference>
<evidence type="ECO:0000313" key="3">
    <source>
        <dbReference type="Proteomes" id="UP001292182"/>
    </source>
</evidence>
<dbReference type="InterPro" id="IPR007214">
    <property type="entry name" value="YbaK/aa-tRNA-synth-assoc-dom"/>
</dbReference>
<dbReference type="PANTHER" id="PTHR31423">
    <property type="entry name" value="YBAK DOMAIN-CONTAINING PROTEIN"/>
    <property type="match status" value="1"/>
</dbReference>
<dbReference type="EMBL" id="JAOBTW010000007">
    <property type="protein sequence ID" value="MDZ7281801.1"/>
    <property type="molecule type" value="Genomic_DNA"/>
</dbReference>
<evidence type="ECO:0000259" key="1">
    <source>
        <dbReference type="Pfam" id="PF04073"/>
    </source>
</evidence>
<keyword evidence="3" id="KW-1185">Reference proteome</keyword>
<sequence length="161" mass="17262">MTEDELYAELDRAGIAVEKLEHPPVFTVDESAAIHAALPAAHTKNLFLKDKHKNLWLVVLPSDRRADLKAYAELLGAGKFSFGKAEEMEQVLGVSPGAVTPLAIVNAAPGAVSLVFDAAFEQAERIAVHPLRNTATVALPFAALVPWLEARGHAVRVIALP</sequence>
<name>A0ABU5LQ07_9SPHN</name>
<dbReference type="CDD" id="cd04335">
    <property type="entry name" value="PrdX_deacylase"/>
    <property type="match status" value="1"/>
</dbReference>
<reference evidence="3" key="1">
    <citation type="submission" date="2023-07" db="EMBL/GenBank/DDBJ databases">
        <title>Whole genome sequence analysis of rice epiphytic Sphingomonas sanguinis OsEp_Plm_15B2.</title>
        <authorList>
            <person name="Sahu K.P."/>
            <person name="Asharani P."/>
            <person name="Reddy B."/>
            <person name="Kumar A."/>
        </authorList>
    </citation>
    <scope>NUCLEOTIDE SEQUENCE [LARGE SCALE GENOMIC DNA]</scope>
    <source>
        <strain evidence="3">OsEp_Plm_15B2</strain>
    </source>
</reference>
<protein>
    <submittedName>
        <fullName evidence="2">Prolyl-tRNA synthetase associated domain-containing protein</fullName>
    </submittedName>
</protein>
<proteinExistence type="predicted"/>
<organism evidence="2 3">
    <name type="scientific">Sphingomonas sanguinis</name>
    <dbReference type="NCBI Taxonomy" id="33051"/>
    <lineage>
        <taxon>Bacteria</taxon>
        <taxon>Pseudomonadati</taxon>
        <taxon>Pseudomonadota</taxon>
        <taxon>Alphaproteobacteria</taxon>
        <taxon>Sphingomonadales</taxon>
        <taxon>Sphingomonadaceae</taxon>
        <taxon>Sphingomonas</taxon>
    </lineage>
</organism>
<comment type="caution">
    <text evidence="2">The sequence shown here is derived from an EMBL/GenBank/DDBJ whole genome shotgun (WGS) entry which is preliminary data.</text>
</comment>